<protein>
    <recommendedName>
        <fullName evidence="4">Glutaminyl-tRNA synthetase</fullName>
    </recommendedName>
</protein>
<comment type="caution">
    <text evidence="2">The sequence shown here is derived from an EMBL/GenBank/DDBJ whole genome shotgun (WGS) entry which is preliminary data.</text>
</comment>
<dbReference type="RefSeq" id="WP_194739169.1">
    <property type="nucleotide sequence ID" value="NZ_JADKYY010000005.1"/>
</dbReference>
<gene>
    <name evidence="2" type="ORF">IC612_05450</name>
</gene>
<accession>A0A930YVN9</accession>
<dbReference type="EMBL" id="JADKYY010000005">
    <property type="protein sequence ID" value="MBF5027239.1"/>
    <property type="molecule type" value="Genomic_DNA"/>
</dbReference>
<feature type="chain" id="PRO_5036795062" description="Glutaminyl-tRNA synthetase" evidence="1">
    <location>
        <begin position="19"/>
        <end position="104"/>
    </location>
</feature>
<name>A0A930YVN9_9FLAO</name>
<evidence type="ECO:0008006" key="4">
    <source>
        <dbReference type="Google" id="ProtNLM"/>
    </source>
</evidence>
<keyword evidence="1" id="KW-0732">Signal</keyword>
<feature type="signal peptide" evidence="1">
    <location>
        <begin position="1"/>
        <end position="18"/>
    </location>
</feature>
<proteinExistence type="predicted"/>
<dbReference type="AlphaFoldDB" id="A0A930YVN9"/>
<dbReference type="Proteomes" id="UP000694480">
    <property type="component" value="Unassembled WGS sequence"/>
</dbReference>
<evidence type="ECO:0000256" key="1">
    <source>
        <dbReference type="SAM" id="SignalP"/>
    </source>
</evidence>
<sequence>MKKFLFVLMLGFSMIAFGQKLENKVVEVGCGMCQYDLKTDKGCHMAINYGGKIYHVEGIDKKVFGDAHASDGYCMMKKQARVSGQIKGSKFHATRFAYLEKPVK</sequence>
<dbReference type="InterPro" id="IPR045950">
    <property type="entry name" value="DUF6370"/>
</dbReference>
<dbReference type="Pfam" id="PF19897">
    <property type="entry name" value="DUF6370"/>
    <property type="match status" value="1"/>
</dbReference>
<evidence type="ECO:0000313" key="2">
    <source>
        <dbReference type="EMBL" id="MBF5027239.1"/>
    </source>
</evidence>
<keyword evidence="3" id="KW-1185">Reference proteome</keyword>
<reference evidence="2" key="1">
    <citation type="submission" date="2020-11" db="EMBL/GenBank/DDBJ databases">
        <title>Genome seq and assembly of Planobacterium sp.</title>
        <authorList>
            <person name="Chhetri G."/>
        </authorList>
    </citation>
    <scope>NUCLEOTIDE SEQUENCE</scope>
    <source>
        <strain evidence="2">GCR5</strain>
    </source>
</reference>
<evidence type="ECO:0000313" key="3">
    <source>
        <dbReference type="Proteomes" id="UP000694480"/>
    </source>
</evidence>
<organism evidence="2 3">
    <name type="scientific">Planobacterium oryzisoli</name>
    <dbReference type="NCBI Taxonomy" id="2771435"/>
    <lineage>
        <taxon>Bacteria</taxon>
        <taxon>Pseudomonadati</taxon>
        <taxon>Bacteroidota</taxon>
        <taxon>Flavobacteriia</taxon>
        <taxon>Flavobacteriales</taxon>
        <taxon>Weeksellaceae</taxon>
        <taxon>Chryseobacterium group</taxon>
        <taxon>Chryseobacterium</taxon>
    </lineage>
</organism>